<dbReference type="Pfam" id="PF00651">
    <property type="entry name" value="BTB"/>
    <property type="match status" value="1"/>
</dbReference>
<dbReference type="SUPFAM" id="SSF54695">
    <property type="entry name" value="POZ domain"/>
    <property type="match status" value="1"/>
</dbReference>
<gene>
    <name evidence="2" type="ORF">CAEBREN_22950</name>
</gene>
<dbReference type="Gene3D" id="3.30.710.10">
    <property type="entry name" value="Potassium Channel Kv1.1, Chain A"/>
    <property type="match status" value="1"/>
</dbReference>
<accession>G0MHL5</accession>
<dbReference type="AlphaFoldDB" id="G0MHL5"/>
<feature type="domain" description="BTB" evidence="1">
    <location>
        <begin position="35"/>
        <end position="126"/>
    </location>
</feature>
<keyword evidence="3" id="KW-1185">Reference proteome</keyword>
<dbReference type="HOGENOM" id="CLU_1262527_0_0_1"/>
<evidence type="ECO:0000259" key="1">
    <source>
        <dbReference type="Pfam" id="PF00651"/>
    </source>
</evidence>
<evidence type="ECO:0000313" key="3">
    <source>
        <dbReference type="Proteomes" id="UP000008068"/>
    </source>
</evidence>
<dbReference type="PANTHER" id="PTHR22744">
    <property type="entry name" value="HELIX LOOP HELIX PROTEIN 21-RELATED"/>
    <property type="match status" value="1"/>
</dbReference>
<protein>
    <recommendedName>
        <fullName evidence="1">BTB domain-containing protein</fullName>
    </recommendedName>
</protein>
<reference evidence="3" key="1">
    <citation type="submission" date="2011-07" db="EMBL/GenBank/DDBJ databases">
        <authorList>
            <consortium name="Caenorhabditis brenneri Sequencing and Analysis Consortium"/>
            <person name="Wilson R.K."/>
        </authorList>
    </citation>
    <scope>NUCLEOTIDE SEQUENCE [LARGE SCALE GENOMIC DNA]</scope>
    <source>
        <strain evidence="3">PB2801</strain>
    </source>
</reference>
<evidence type="ECO:0000313" key="2">
    <source>
        <dbReference type="EMBL" id="EGT59338.1"/>
    </source>
</evidence>
<organism evidence="3">
    <name type="scientific">Caenorhabditis brenneri</name>
    <name type="common">Nematode worm</name>
    <dbReference type="NCBI Taxonomy" id="135651"/>
    <lineage>
        <taxon>Eukaryota</taxon>
        <taxon>Metazoa</taxon>
        <taxon>Ecdysozoa</taxon>
        <taxon>Nematoda</taxon>
        <taxon>Chromadorea</taxon>
        <taxon>Rhabditida</taxon>
        <taxon>Rhabditina</taxon>
        <taxon>Rhabditomorpha</taxon>
        <taxon>Rhabditoidea</taxon>
        <taxon>Rhabditidae</taxon>
        <taxon>Peloderinae</taxon>
        <taxon>Caenorhabditis</taxon>
    </lineage>
</organism>
<dbReference type="InterPro" id="IPR000210">
    <property type="entry name" value="BTB/POZ_dom"/>
</dbReference>
<dbReference type="Proteomes" id="UP000008068">
    <property type="component" value="Unassembled WGS sequence"/>
</dbReference>
<dbReference type="FunCoup" id="G0MHL5">
    <property type="interactions" value="123"/>
</dbReference>
<dbReference type="InParanoid" id="G0MHL5"/>
<dbReference type="InterPro" id="IPR011333">
    <property type="entry name" value="SKP1/BTB/POZ_sf"/>
</dbReference>
<sequence>MTSAQQVSVPDGLQDKINLFKTATVLRKFQIDTQSDTIYVNLNYLAELSEYFHVLRTGSYTEKSTEKVNLDDVFTEELVVFLSYVCPEGFEFDRTINNQNISSLVYFSDRLIFPWIKQEIKKYLKSDEFKDEQYDTELLIQLCYLLHAQCYPSADIDPVFKKIARLSDIASVDKALATVTDKDTQVLFNERIIYFRPYTFQPRPQSFFDWNDNRARLFF</sequence>
<proteinExistence type="predicted"/>
<name>G0MHL5_CAEBE</name>
<dbReference type="OrthoDB" id="5804679at2759"/>
<dbReference type="PANTHER" id="PTHR22744:SF14">
    <property type="entry name" value="BTB DOMAIN-CONTAINING PROTEIN-RELATED"/>
    <property type="match status" value="1"/>
</dbReference>
<dbReference type="EMBL" id="GL379795">
    <property type="protein sequence ID" value="EGT59338.1"/>
    <property type="molecule type" value="Genomic_DNA"/>
</dbReference>
<dbReference type="eggNOG" id="ENOG502SAC5">
    <property type="taxonomic scope" value="Eukaryota"/>
</dbReference>
<dbReference type="OMA" id="LRFICPN"/>